<evidence type="ECO:0000256" key="12">
    <source>
        <dbReference type="SAM" id="MobiDB-lite"/>
    </source>
</evidence>
<dbReference type="GO" id="GO:0051315">
    <property type="term" value="P:attachment of mitotic spindle microtubules to kinetochore"/>
    <property type="evidence" value="ECO:0007669"/>
    <property type="project" value="UniProtKB-UniRule"/>
</dbReference>
<keyword evidence="6 11" id="KW-0175">Coiled coil</keyword>
<dbReference type="InterPro" id="IPR005550">
    <property type="entry name" value="Kinetochore_Ndc80"/>
</dbReference>
<keyword evidence="8 10" id="KW-0131">Cell cycle</keyword>
<sequence>MNRKSAGFASRKSLKPRESQATSLVGQAPTSGKRGVGNRSVLDVTRSSASGSRQSLYAQLNQKDPRVLNDEFVKESFNRIRQFLSQKALSSDAVPNTSKLTLRQFENMFTLLFRLIEPTYNAPNGNNWMEYEVPVLMESLGYPCKVTKSMMQTVSSKPGPVVGILDYLLDMAAGMDCDPAEACRLLQNSEAPLQVETEELARASFPKGQTPQLKEQVLEMASRFKGVMDEQAIVAELECVRRAKQEAESELQLLTEQQAEKDSAEAECLQLAEYLDQMRGRQDRKQQEFEQVLEQKAEVIQRLSDVDTLIRETKALVEGQPISVEEIRSMRNQIADIEAEEDALANSLRSTETELETTQASVRVAEAELSASCVEVVQMLTNAGQFSVRDVDREKLAKISKDADEMAELLSEVTAVYDALAKKIAEARIAQEEQLFELDQRKTQLQRSVDYSKQDTDALQEK</sequence>
<keyword evidence="3 10" id="KW-0132">Cell division</keyword>
<evidence type="ECO:0000256" key="3">
    <source>
        <dbReference type="ARBA" id="ARBA00022618"/>
    </source>
</evidence>
<protein>
    <recommendedName>
        <fullName evidence="10">Kinetochore protein NDC80</fullName>
    </recommendedName>
</protein>
<dbReference type="InterPro" id="IPR038273">
    <property type="entry name" value="Ndc80_sf"/>
</dbReference>
<feature type="region of interest" description="Disordered" evidence="12">
    <location>
        <begin position="1"/>
        <end position="40"/>
    </location>
</feature>
<feature type="coiled-coil region" evidence="11">
    <location>
        <begin position="237"/>
        <end position="295"/>
    </location>
</feature>
<feature type="domain" description="Kinetochore protein Ndc80 CH" evidence="13">
    <location>
        <begin position="45"/>
        <end position="173"/>
    </location>
</feature>
<dbReference type="InterPro" id="IPR055260">
    <property type="entry name" value="Ndc80_CH"/>
</dbReference>
<comment type="subunit">
    <text evidence="10">Component of the NDC80 complex.</text>
</comment>
<dbReference type="PANTHER" id="PTHR10643">
    <property type="entry name" value="KINETOCHORE PROTEIN NDC80"/>
    <property type="match status" value="1"/>
</dbReference>
<comment type="similarity">
    <text evidence="1 10">Belongs to the NDC80/HEC1 family.</text>
</comment>
<dbReference type="InParanoid" id="A0A1V9XNM1"/>
<name>A0A1V9XNM1_9ACAR</name>
<evidence type="ECO:0000256" key="4">
    <source>
        <dbReference type="ARBA" id="ARBA00022776"/>
    </source>
</evidence>
<feature type="coiled-coil region" evidence="11">
    <location>
        <begin position="327"/>
        <end position="368"/>
    </location>
</feature>
<evidence type="ECO:0000259" key="13">
    <source>
        <dbReference type="Pfam" id="PF03801"/>
    </source>
</evidence>
<comment type="caution">
    <text evidence="14">The sequence shown here is derived from an EMBL/GenBank/DDBJ whole genome shotgun (WGS) entry which is preliminary data.</text>
</comment>
<dbReference type="Proteomes" id="UP000192247">
    <property type="component" value="Unassembled WGS sequence"/>
</dbReference>
<dbReference type="GO" id="GO:0051301">
    <property type="term" value="P:cell division"/>
    <property type="evidence" value="ECO:0007669"/>
    <property type="project" value="UniProtKB-UniRule"/>
</dbReference>
<dbReference type="GO" id="GO:0005634">
    <property type="term" value="C:nucleus"/>
    <property type="evidence" value="ECO:0007669"/>
    <property type="project" value="UniProtKB-SubCell"/>
</dbReference>
<keyword evidence="15" id="KW-1185">Reference proteome</keyword>
<evidence type="ECO:0000256" key="11">
    <source>
        <dbReference type="SAM" id="Coils"/>
    </source>
</evidence>
<feature type="compositionally biased region" description="Polar residues" evidence="12">
    <location>
        <begin position="19"/>
        <end position="30"/>
    </location>
</feature>
<keyword evidence="7 10" id="KW-0539">Nucleus</keyword>
<evidence type="ECO:0000256" key="7">
    <source>
        <dbReference type="ARBA" id="ARBA00023242"/>
    </source>
</evidence>
<evidence type="ECO:0000256" key="1">
    <source>
        <dbReference type="ARBA" id="ARBA00007050"/>
    </source>
</evidence>
<comment type="function">
    <text evidence="10">Acts as a component of the essential kinetochore-associated NDC80 complex, which is required for chromosome segregation and spindle checkpoint activity.</text>
</comment>
<evidence type="ECO:0000256" key="2">
    <source>
        <dbReference type="ARBA" id="ARBA00022454"/>
    </source>
</evidence>
<dbReference type="OrthoDB" id="7459479at2759"/>
<evidence type="ECO:0000256" key="10">
    <source>
        <dbReference type="RuleBase" id="RU368072"/>
    </source>
</evidence>
<keyword evidence="5 10" id="KW-0995">Kinetochore</keyword>
<dbReference type="AlphaFoldDB" id="A0A1V9XNM1"/>
<evidence type="ECO:0000256" key="8">
    <source>
        <dbReference type="ARBA" id="ARBA00023306"/>
    </source>
</evidence>
<dbReference type="Pfam" id="PF03801">
    <property type="entry name" value="Ndc80_HEC"/>
    <property type="match status" value="1"/>
</dbReference>
<evidence type="ECO:0000256" key="5">
    <source>
        <dbReference type="ARBA" id="ARBA00022838"/>
    </source>
</evidence>
<dbReference type="PANTHER" id="PTHR10643:SF2">
    <property type="entry name" value="KINETOCHORE PROTEIN NDC80 HOMOLOG"/>
    <property type="match status" value="1"/>
</dbReference>
<dbReference type="STRING" id="418985.A0A1V9XNM1"/>
<comment type="subcellular location">
    <subcellularLocation>
        <location evidence="10">Chromosome</location>
        <location evidence="10">Centromere</location>
        <location evidence="10">Kinetochore</location>
    </subcellularLocation>
    <subcellularLocation>
        <location evidence="10">Nucleus</location>
    </subcellularLocation>
</comment>
<gene>
    <name evidence="14" type="ORF">BIW11_08640</name>
</gene>
<evidence type="ECO:0000313" key="15">
    <source>
        <dbReference type="Proteomes" id="UP000192247"/>
    </source>
</evidence>
<organism evidence="14 15">
    <name type="scientific">Tropilaelaps mercedesae</name>
    <dbReference type="NCBI Taxonomy" id="418985"/>
    <lineage>
        <taxon>Eukaryota</taxon>
        <taxon>Metazoa</taxon>
        <taxon>Ecdysozoa</taxon>
        <taxon>Arthropoda</taxon>
        <taxon>Chelicerata</taxon>
        <taxon>Arachnida</taxon>
        <taxon>Acari</taxon>
        <taxon>Parasitiformes</taxon>
        <taxon>Mesostigmata</taxon>
        <taxon>Gamasina</taxon>
        <taxon>Dermanyssoidea</taxon>
        <taxon>Laelapidae</taxon>
        <taxon>Tropilaelaps</taxon>
    </lineage>
</organism>
<evidence type="ECO:0000313" key="14">
    <source>
        <dbReference type="EMBL" id="OQR75110.1"/>
    </source>
</evidence>
<dbReference type="Gene3D" id="1.10.418.30">
    <property type="entry name" value="Ncd80 complex, Ncd80 subunit"/>
    <property type="match status" value="1"/>
</dbReference>
<keyword evidence="2 10" id="KW-0158">Chromosome</keyword>
<dbReference type="EMBL" id="MNPL01006832">
    <property type="protein sequence ID" value="OQR75110.1"/>
    <property type="molecule type" value="Genomic_DNA"/>
</dbReference>
<dbReference type="GO" id="GO:0031262">
    <property type="term" value="C:Ndc80 complex"/>
    <property type="evidence" value="ECO:0007669"/>
    <property type="project" value="UniProtKB-UniRule"/>
</dbReference>
<keyword evidence="4 10" id="KW-0498">Mitosis</keyword>
<proteinExistence type="inferred from homology"/>
<evidence type="ECO:0000256" key="6">
    <source>
        <dbReference type="ARBA" id="ARBA00023054"/>
    </source>
</evidence>
<accession>A0A1V9XNM1</accession>
<keyword evidence="9 10" id="KW-0137">Centromere</keyword>
<reference evidence="14 15" key="1">
    <citation type="journal article" date="2017" name="Gigascience">
        <title>Draft genome of the honey bee ectoparasitic mite, Tropilaelaps mercedesae, is shaped by the parasitic life history.</title>
        <authorList>
            <person name="Dong X."/>
            <person name="Armstrong S.D."/>
            <person name="Xia D."/>
            <person name="Makepeace B.L."/>
            <person name="Darby A.C."/>
            <person name="Kadowaki T."/>
        </authorList>
    </citation>
    <scope>NUCLEOTIDE SEQUENCE [LARGE SCALE GENOMIC DNA]</scope>
    <source>
        <strain evidence="14">Wuxi-XJTLU</strain>
    </source>
</reference>
<evidence type="ECO:0000256" key="9">
    <source>
        <dbReference type="ARBA" id="ARBA00023328"/>
    </source>
</evidence>
<feature type="non-terminal residue" evidence="14">
    <location>
        <position position="462"/>
    </location>
</feature>